<evidence type="ECO:0000313" key="3">
    <source>
        <dbReference type="Proteomes" id="UP000287361"/>
    </source>
</evidence>
<dbReference type="EMBL" id="BHVZ01000001">
    <property type="protein sequence ID" value="GCB29004.1"/>
    <property type="molecule type" value="Genomic_DNA"/>
</dbReference>
<evidence type="ECO:0000259" key="1">
    <source>
        <dbReference type="Pfam" id="PF20097"/>
    </source>
</evidence>
<dbReference type="Pfam" id="PF20097">
    <property type="entry name" value="DUF6487"/>
    <property type="match status" value="1"/>
</dbReference>
<proteinExistence type="predicted"/>
<dbReference type="InterPro" id="IPR045504">
    <property type="entry name" value="DUF6487"/>
</dbReference>
<keyword evidence="3" id="KW-1185">Reference proteome</keyword>
<accession>A0A401LC05</accession>
<protein>
    <recommendedName>
        <fullName evidence="1">DUF6487 domain-containing protein</fullName>
    </recommendedName>
</protein>
<dbReference type="AlphaFoldDB" id="A0A401LC05"/>
<evidence type="ECO:0000313" key="2">
    <source>
        <dbReference type="EMBL" id="GCB29004.1"/>
    </source>
</evidence>
<dbReference type="Proteomes" id="UP000287361">
    <property type="component" value="Unassembled WGS sequence"/>
</dbReference>
<organism evidence="2 3">
    <name type="scientific">Anaerotignum faecicola</name>
    <dbReference type="NCBI Taxonomy" id="2358141"/>
    <lineage>
        <taxon>Bacteria</taxon>
        <taxon>Bacillati</taxon>
        <taxon>Bacillota</taxon>
        <taxon>Clostridia</taxon>
        <taxon>Lachnospirales</taxon>
        <taxon>Anaerotignaceae</taxon>
        <taxon>Anaerotignum</taxon>
    </lineage>
</organism>
<name>A0A401LC05_9FIRM</name>
<feature type="domain" description="DUF6487" evidence="1">
    <location>
        <begin position="3"/>
        <end position="64"/>
    </location>
</feature>
<reference evidence="2 3" key="1">
    <citation type="submission" date="2018-10" db="EMBL/GenBank/DDBJ databases">
        <title>Draft Genome Sequence of Anaerotignum sp. KCTC 15736.</title>
        <authorList>
            <person name="Choi S.H."/>
            <person name="Kim J.S."/>
            <person name="Kang S.W."/>
            <person name="Lee J.S."/>
            <person name="Park S.H."/>
        </authorList>
    </citation>
    <scope>NUCLEOTIDE SEQUENCE [LARGE SCALE GENOMIC DNA]</scope>
    <source>
        <strain evidence="2 3">KCTC 15736</strain>
    </source>
</reference>
<sequence length="66" mass="7473">MKCPFCGNEMKEGTLHSGGRYVQWKGVDAEGRKEEYLLAKSYMGGAKMEGHLCVECRKVILDIDQF</sequence>
<dbReference type="OrthoDB" id="384892at2"/>
<gene>
    <name evidence="2" type="ORF">KGMB03357_06650</name>
</gene>
<comment type="caution">
    <text evidence="2">The sequence shown here is derived from an EMBL/GenBank/DDBJ whole genome shotgun (WGS) entry which is preliminary data.</text>
</comment>